<evidence type="ECO:0000313" key="2">
    <source>
        <dbReference type="Proteomes" id="UP000430508"/>
    </source>
</evidence>
<proteinExistence type="predicted"/>
<protein>
    <submittedName>
        <fullName evidence="1">Uncharacterized protein</fullName>
    </submittedName>
</protein>
<dbReference type="Proteomes" id="UP000430508">
    <property type="component" value="Chromosome"/>
</dbReference>
<accession>A0A857DJW7</accession>
<sequence>MEVVGGTQTIAIVRVLNHGIAGVALDHLVENIKVLGKADEIFGILRCAVYLLSGYEHPEMRRWRVNRVDFSYLFC</sequence>
<gene>
    <name evidence="1" type="ORF">GQ588_08475</name>
</gene>
<reference evidence="1 2" key="1">
    <citation type="submission" date="2019-12" db="EMBL/GenBank/DDBJ databases">
        <title>Sequence classification of anaerobic respiratory reductive dehalogenases: First we see many, then we see few.</title>
        <authorList>
            <person name="Molenda O."/>
            <person name="Puentes Jacome L.A."/>
            <person name="Cao X."/>
            <person name="Nesbo C.L."/>
            <person name="Tang S."/>
            <person name="Morson N."/>
            <person name="Patron J."/>
            <person name="Lomheim L."/>
            <person name="Wishart D.S."/>
            <person name="Edwards E.A."/>
        </authorList>
    </citation>
    <scope>NUCLEOTIDE SEQUENCE [LARGE SCALE GENOMIC DNA]</scope>
    <source>
        <strain evidence="1 2">12DCA</strain>
    </source>
</reference>
<name>A0A857DJW7_9FIRM</name>
<dbReference type="EMBL" id="CP046996">
    <property type="protein sequence ID" value="QHA00665.1"/>
    <property type="molecule type" value="Genomic_DNA"/>
</dbReference>
<dbReference type="RefSeq" id="WP_019226309.1">
    <property type="nucleotide sequence ID" value="NZ_CP046996.1"/>
</dbReference>
<evidence type="ECO:0000313" key="1">
    <source>
        <dbReference type="EMBL" id="QHA00665.1"/>
    </source>
</evidence>
<organism evidence="1 2">
    <name type="scientific">Dehalobacter restrictus</name>
    <dbReference type="NCBI Taxonomy" id="55583"/>
    <lineage>
        <taxon>Bacteria</taxon>
        <taxon>Bacillati</taxon>
        <taxon>Bacillota</taxon>
        <taxon>Clostridia</taxon>
        <taxon>Eubacteriales</taxon>
        <taxon>Desulfitobacteriaceae</taxon>
        <taxon>Dehalobacter</taxon>
    </lineage>
</organism>
<dbReference type="AlphaFoldDB" id="A0A857DJW7"/>